<keyword evidence="1" id="KW-0472">Membrane</keyword>
<comment type="caution">
    <text evidence="2">The sequence shown here is derived from an EMBL/GenBank/DDBJ whole genome shotgun (WGS) entry which is preliminary data.</text>
</comment>
<protein>
    <submittedName>
        <fullName evidence="2">Uncharacterized protein</fullName>
    </submittedName>
</protein>
<dbReference type="GeneID" id="85474577"/>
<sequence length="97" mass="9953">MSPHRTESRGGRRYTGQTAPNVLSLSDGLELCKVSGARCRAVVQAAASDLRVAMMGGTCLGLGAVLCTGVVPGSGLGSALGNLFGGIWLLLVRLFFT</sequence>
<organism evidence="2 3">
    <name type="scientific">Colletotrichum phormii</name>
    <dbReference type="NCBI Taxonomy" id="359342"/>
    <lineage>
        <taxon>Eukaryota</taxon>
        <taxon>Fungi</taxon>
        <taxon>Dikarya</taxon>
        <taxon>Ascomycota</taxon>
        <taxon>Pezizomycotina</taxon>
        <taxon>Sordariomycetes</taxon>
        <taxon>Hypocreomycetidae</taxon>
        <taxon>Glomerellales</taxon>
        <taxon>Glomerellaceae</taxon>
        <taxon>Colletotrichum</taxon>
        <taxon>Colletotrichum acutatum species complex</taxon>
    </lineage>
</organism>
<name>A0AAJ0A3G1_9PEZI</name>
<keyword evidence="1" id="KW-0812">Transmembrane</keyword>
<accession>A0AAJ0A3G1</accession>
<evidence type="ECO:0000313" key="3">
    <source>
        <dbReference type="Proteomes" id="UP001243989"/>
    </source>
</evidence>
<dbReference type="RefSeq" id="XP_060449994.1">
    <property type="nucleotide sequence ID" value="XM_060589715.1"/>
</dbReference>
<gene>
    <name evidence="2" type="ORF">BDP81DRAFT_418804</name>
</gene>
<proteinExistence type="predicted"/>
<evidence type="ECO:0000256" key="1">
    <source>
        <dbReference type="SAM" id="Phobius"/>
    </source>
</evidence>
<evidence type="ECO:0000313" key="2">
    <source>
        <dbReference type="EMBL" id="KAK1641387.1"/>
    </source>
</evidence>
<reference evidence="2" key="1">
    <citation type="submission" date="2021-06" db="EMBL/GenBank/DDBJ databases">
        <title>Comparative genomics, transcriptomics and evolutionary studies reveal genomic signatures of adaptation to plant cell wall in hemibiotrophic fungi.</title>
        <authorList>
            <consortium name="DOE Joint Genome Institute"/>
            <person name="Baroncelli R."/>
            <person name="Diaz J.F."/>
            <person name="Benocci T."/>
            <person name="Peng M."/>
            <person name="Battaglia E."/>
            <person name="Haridas S."/>
            <person name="Andreopoulos W."/>
            <person name="Labutti K."/>
            <person name="Pangilinan J."/>
            <person name="Floch G.L."/>
            <person name="Makela M.R."/>
            <person name="Henrissat B."/>
            <person name="Grigoriev I.V."/>
            <person name="Crouch J.A."/>
            <person name="De Vries R.P."/>
            <person name="Sukno S.A."/>
            <person name="Thon M.R."/>
        </authorList>
    </citation>
    <scope>NUCLEOTIDE SEQUENCE</scope>
    <source>
        <strain evidence="2">CBS 102054</strain>
    </source>
</reference>
<feature type="transmembrane region" description="Helical" evidence="1">
    <location>
        <begin position="77"/>
        <end position="96"/>
    </location>
</feature>
<dbReference type="AlphaFoldDB" id="A0AAJ0A3G1"/>
<dbReference type="EMBL" id="JAHMHQ010000003">
    <property type="protein sequence ID" value="KAK1641387.1"/>
    <property type="molecule type" value="Genomic_DNA"/>
</dbReference>
<keyword evidence="3" id="KW-1185">Reference proteome</keyword>
<feature type="transmembrane region" description="Helical" evidence="1">
    <location>
        <begin position="50"/>
        <end position="71"/>
    </location>
</feature>
<dbReference type="Proteomes" id="UP001243989">
    <property type="component" value="Unassembled WGS sequence"/>
</dbReference>
<keyword evidence="1" id="KW-1133">Transmembrane helix</keyword>